<dbReference type="PANTHER" id="PTHR43968:SF6">
    <property type="entry name" value="GLUTATHIONE S-TRANSFERASE OMEGA"/>
    <property type="match status" value="1"/>
</dbReference>
<dbReference type="PANTHER" id="PTHR43968">
    <property type="match status" value="1"/>
</dbReference>
<protein>
    <submittedName>
        <fullName evidence="2">Glutathione S-transferase family protein</fullName>
    </submittedName>
</protein>
<dbReference type="GO" id="GO:0016740">
    <property type="term" value="F:transferase activity"/>
    <property type="evidence" value="ECO:0007669"/>
    <property type="project" value="UniProtKB-KW"/>
</dbReference>
<dbReference type="RefSeq" id="WP_126684138.1">
    <property type="nucleotide sequence ID" value="NZ_RYYV01000004.1"/>
</dbReference>
<proteinExistence type="predicted"/>
<dbReference type="GO" id="GO:0005737">
    <property type="term" value="C:cytoplasm"/>
    <property type="evidence" value="ECO:0007669"/>
    <property type="project" value="TreeGrafter"/>
</dbReference>
<dbReference type="Gene3D" id="3.40.30.10">
    <property type="entry name" value="Glutaredoxin"/>
    <property type="match status" value="1"/>
</dbReference>
<sequence>MKLLYQTHSPYARKALVAVHEIGLAGRLEVIHHETSPLLRNDEIFALNPLGKVPVLICDDGAVLFDSNVICEYLDSMHGGHKLIPADPARRYLALRNQAIATGIADAGIAVRWESERRPEAVRWAPLREGQLQKIVAACDFLEQQIEQEPSLDIGAIALATTLSWIEFRDVYAFQQARPRLSSWYARFCERRSMQATALHGDTVDTTPSADRHLNKSPRKTTRADWLFLRGHVIPTRLAWQPDDPSRQAPTKQDARWPWSRSRMDRALVALRQCLGIGDGSMRKQ</sequence>
<dbReference type="InterPro" id="IPR036282">
    <property type="entry name" value="Glutathione-S-Trfase_C_sf"/>
</dbReference>
<name>A0A3S0PNW0_9GAMM</name>
<dbReference type="InterPro" id="IPR050983">
    <property type="entry name" value="GST_Omega/HSP26"/>
</dbReference>
<dbReference type="CDD" id="cd03049">
    <property type="entry name" value="GST_N_3"/>
    <property type="match status" value="1"/>
</dbReference>
<gene>
    <name evidence="2" type="ORF">EKH80_07705</name>
</gene>
<evidence type="ECO:0000313" key="3">
    <source>
        <dbReference type="Proteomes" id="UP000274358"/>
    </source>
</evidence>
<dbReference type="SUPFAM" id="SSF47616">
    <property type="entry name" value="GST C-terminal domain-like"/>
    <property type="match status" value="1"/>
</dbReference>
<feature type="domain" description="GST N-terminal" evidence="1">
    <location>
        <begin position="1"/>
        <end position="82"/>
    </location>
</feature>
<accession>A0A3S0PNW0</accession>
<dbReference type="Pfam" id="PF13409">
    <property type="entry name" value="GST_N_2"/>
    <property type="match status" value="1"/>
</dbReference>
<dbReference type="Gene3D" id="1.20.1050.10">
    <property type="match status" value="1"/>
</dbReference>
<keyword evidence="3" id="KW-1185">Reference proteome</keyword>
<dbReference type="PROSITE" id="PS50404">
    <property type="entry name" value="GST_NTER"/>
    <property type="match status" value="1"/>
</dbReference>
<comment type="caution">
    <text evidence="2">The sequence shown here is derived from an EMBL/GenBank/DDBJ whole genome shotgun (WGS) entry which is preliminary data.</text>
</comment>
<dbReference type="Proteomes" id="UP000274358">
    <property type="component" value="Unassembled WGS sequence"/>
</dbReference>
<keyword evidence="2" id="KW-0808">Transferase</keyword>
<dbReference type="Pfam" id="PF13410">
    <property type="entry name" value="GST_C_2"/>
    <property type="match status" value="1"/>
</dbReference>
<organism evidence="2 3">
    <name type="scientific">Dyella choica</name>
    <dbReference type="NCBI Taxonomy" id="1927959"/>
    <lineage>
        <taxon>Bacteria</taxon>
        <taxon>Pseudomonadati</taxon>
        <taxon>Pseudomonadota</taxon>
        <taxon>Gammaproteobacteria</taxon>
        <taxon>Lysobacterales</taxon>
        <taxon>Rhodanobacteraceae</taxon>
        <taxon>Dyella</taxon>
    </lineage>
</organism>
<dbReference type="AlphaFoldDB" id="A0A3S0PNW0"/>
<dbReference type="SUPFAM" id="SSF52833">
    <property type="entry name" value="Thioredoxin-like"/>
    <property type="match status" value="1"/>
</dbReference>
<evidence type="ECO:0000259" key="1">
    <source>
        <dbReference type="PROSITE" id="PS50404"/>
    </source>
</evidence>
<evidence type="ECO:0000313" key="2">
    <source>
        <dbReference type="EMBL" id="RUL77744.1"/>
    </source>
</evidence>
<dbReference type="EMBL" id="RYYV01000004">
    <property type="protein sequence ID" value="RUL77744.1"/>
    <property type="molecule type" value="Genomic_DNA"/>
</dbReference>
<dbReference type="OrthoDB" id="8634103at2"/>
<dbReference type="InterPro" id="IPR004045">
    <property type="entry name" value="Glutathione_S-Trfase_N"/>
</dbReference>
<dbReference type="InterPro" id="IPR036249">
    <property type="entry name" value="Thioredoxin-like_sf"/>
</dbReference>
<dbReference type="CDD" id="cd03205">
    <property type="entry name" value="GST_C_6"/>
    <property type="match status" value="1"/>
</dbReference>
<reference evidence="2 3" key="1">
    <citation type="submission" date="2018-12" db="EMBL/GenBank/DDBJ databases">
        <title>Dyella dinghuensis sp. nov. DHOA06 and Dyella choica sp. nov. 4M-K27, isolated from forest soil.</title>
        <authorList>
            <person name="Qiu L.-H."/>
            <person name="Gao Z.-H."/>
        </authorList>
    </citation>
    <scope>NUCLEOTIDE SEQUENCE [LARGE SCALE GENOMIC DNA]</scope>
    <source>
        <strain evidence="2 3">4M-K27</strain>
    </source>
</reference>